<dbReference type="InterPro" id="IPR005119">
    <property type="entry name" value="LysR_subst-bd"/>
</dbReference>
<evidence type="ECO:0000256" key="3">
    <source>
        <dbReference type="ARBA" id="ARBA00023125"/>
    </source>
</evidence>
<keyword evidence="4" id="KW-0804">Transcription</keyword>
<gene>
    <name evidence="6" type="ORF">GCM10010140_57410</name>
</gene>
<evidence type="ECO:0000256" key="2">
    <source>
        <dbReference type="ARBA" id="ARBA00023015"/>
    </source>
</evidence>
<dbReference type="PANTHER" id="PTHR30346:SF0">
    <property type="entry name" value="HCA OPERON TRANSCRIPTIONAL ACTIVATOR HCAR"/>
    <property type="match status" value="1"/>
</dbReference>
<dbReference type="InterPro" id="IPR000847">
    <property type="entry name" value="LysR_HTH_N"/>
</dbReference>
<evidence type="ECO:0000256" key="1">
    <source>
        <dbReference type="ARBA" id="ARBA00009437"/>
    </source>
</evidence>
<evidence type="ECO:0000313" key="6">
    <source>
        <dbReference type="EMBL" id="GGQ19604.1"/>
    </source>
</evidence>
<reference evidence="7" key="1">
    <citation type="journal article" date="2019" name="Int. J. Syst. Evol. Microbiol.">
        <title>The Global Catalogue of Microorganisms (GCM) 10K type strain sequencing project: providing services to taxonomists for standard genome sequencing and annotation.</title>
        <authorList>
            <consortium name="The Broad Institute Genomics Platform"/>
            <consortium name="The Broad Institute Genome Sequencing Center for Infectious Disease"/>
            <person name="Wu L."/>
            <person name="Ma J."/>
        </authorList>
    </citation>
    <scope>NUCLEOTIDE SEQUENCE [LARGE SCALE GENOMIC DNA]</scope>
    <source>
        <strain evidence="7">JCM 3115</strain>
    </source>
</reference>
<feature type="domain" description="HTH lysR-type" evidence="5">
    <location>
        <begin position="1"/>
        <end position="58"/>
    </location>
</feature>
<dbReference type="InterPro" id="IPR036390">
    <property type="entry name" value="WH_DNA-bd_sf"/>
</dbReference>
<dbReference type="Pfam" id="PF00126">
    <property type="entry name" value="HTH_1"/>
    <property type="match status" value="1"/>
</dbReference>
<dbReference type="RefSeq" id="WP_189249580.1">
    <property type="nucleotide sequence ID" value="NZ_BMQJ01000016.1"/>
</dbReference>
<dbReference type="Proteomes" id="UP000611554">
    <property type="component" value="Unassembled WGS sequence"/>
</dbReference>
<sequence>MERHEIETFLALAEELNFTRTAERLLVSPGRVSQTIKKLERRIGGPLFERSSRHVALTPVGRRLHAELLPAYRQVQQAVANASAAYRGLGGVLRAGFSALWCGDLIVRAAEVLQARHPQCTVEIHRMTFAAAFTGLRGDELDILVKELPVDGPDVIAGPVLFSERRSLVVPASHRLAARETVSLEDLALLPLITPVGASQDFLDAHYPRRTPGGRSVPQGPAAFGWEEMLSLVGAGKGGTPVGAMAADYHARPDIAYLSFDDAPPVDYAPMWLKGHESARLQTFVEILLELAPTR</sequence>
<keyword evidence="7" id="KW-1185">Reference proteome</keyword>
<organism evidence="6 7">
    <name type="scientific">Streptosporangium pseudovulgare</name>
    <dbReference type="NCBI Taxonomy" id="35765"/>
    <lineage>
        <taxon>Bacteria</taxon>
        <taxon>Bacillati</taxon>
        <taxon>Actinomycetota</taxon>
        <taxon>Actinomycetes</taxon>
        <taxon>Streptosporangiales</taxon>
        <taxon>Streptosporangiaceae</taxon>
        <taxon>Streptosporangium</taxon>
    </lineage>
</organism>
<protein>
    <submittedName>
        <fullName evidence="6">LysR family transcriptional regulator</fullName>
    </submittedName>
</protein>
<comment type="similarity">
    <text evidence="1">Belongs to the LysR transcriptional regulatory family.</text>
</comment>
<dbReference type="EMBL" id="BMQJ01000016">
    <property type="protein sequence ID" value="GGQ19604.1"/>
    <property type="molecule type" value="Genomic_DNA"/>
</dbReference>
<dbReference type="Gene3D" id="1.10.10.10">
    <property type="entry name" value="Winged helix-like DNA-binding domain superfamily/Winged helix DNA-binding domain"/>
    <property type="match status" value="1"/>
</dbReference>
<evidence type="ECO:0000256" key="4">
    <source>
        <dbReference type="ARBA" id="ARBA00023163"/>
    </source>
</evidence>
<keyword evidence="2" id="KW-0805">Transcription regulation</keyword>
<evidence type="ECO:0000259" key="5">
    <source>
        <dbReference type="PROSITE" id="PS50931"/>
    </source>
</evidence>
<proteinExistence type="inferred from homology"/>
<name>A0ABQ2RAN0_9ACTN</name>
<dbReference type="SUPFAM" id="SSF53850">
    <property type="entry name" value="Periplasmic binding protein-like II"/>
    <property type="match status" value="1"/>
</dbReference>
<accession>A0ABQ2RAN0</accession>
<keyword evidence="3" id="KW-0238">DNA-binding</keyword>
<dbReference type="PANTHER" id="PTHR30346">
    <property type="entry name" value="TRANSCRIPTIONAL DUAL REGULATOR HCAR-RELATED"/>
    <property type="match status" value="1"/>
</dbReference>
<dbReference type="SUPFAM" id="SSF46785">
    <property type="entry name" value="Winged helix' DNA-binding domain"/>
    <property type="match status" value="1"/>
</dbReference>
<dbReference type="PROSITE" id="PS50931">
    <property type="entry name" value="HTH_LYSR"/>
    <property type="match status" value="1"/>
</dbReference>
<dbReference type="InterPro" id="IPR036388">
    <property type="entry name" value="WH-like_DNA-bd_sf"/>
</dbReference>
<comment type="caution">
    <text evidence="6">The sequence shown here is derived from an EMBL/GenBank/DDBJ whole genome shotgun (WGS) entry which is preliminary data.</text>
</comment>
<dbReference type="Pfam" id="PF03466">
    <property type="entry name" value="LysR_substrate"/>
    <property type="match status" value="1"/>
</dbReference>
<dbReference type="Gene3D" id="3.40.190.10">
    <property type="entry name" value="Periplasmic binding protein-like II"/>
    <property type="match status" value="2"/>
</dbReference>
<evidence type="ECO:0000313" key="7">
    <source>
        <dbReference type="Proteomes" id="UP000611554"/>
    </source>
</evidence>